<dbReference type="FunFam" id="3.40.640.10:FF:000053">
    <property type="entry name" value="Aminotransferase, class I"/>
    <property type="match status" value="1"/>
</dbReference>
<dbReference type="Gene3D" id="3.90.1150.10">
    <property type="entry name" value="Aspartate Aminotransferase, domain 1"/>
    <property type="match status" value="1"/>
</dbReference>
<reference evidence="8 9" key="1">
    <citation type="journal article" date="2020" name="G3 (Bethesda)">
        <title>CeMbio - The Caenorhabditis elegans Microbiome Resource.</title>
        <authorList>
            <person name="Dirksen P."/>
            <person name="Assie A."/>
            <person name="Zimmermann J."/>
            <person name="Zhang F."/>
            <person name="Tietje A.M."/>
            <person name="Marsh S.A."/>
            <person name="Felix M.A."/>
            <person name="Shapira M."/>
            <person name="Kaleta C."/>
            <person name="Schulenburg H."/>
            <person name="Samuel B."/>
        </authorList>
    </citation>
    <scope>NUCLEOTIDE SEQUENCE [LARGE SCALE GENOMIC DNA]</scope>
    <source>
        <strain evidence="8 9">BIGb0172</strain>
    </source>
</reference>
<evidence type="ECO:0000313" key="9">
    <source>
        <dbReference type="Proteomes" id="UP000515240"/>
    </source>
</evidence>
<dbReference type="PANTHER" id="PTHR42790">
    <property type="entry name" value="AMINOTRANSFERASE"/>
    <property type="match status" value="1"/>
</dbReference>
<accession>A0A7G5EPG7</accession>
<keyword evidence="4 8" id="KW-0032">Aminotransferase</keyword>
<comment type="cofactor">
    <cofactor evidence="1">
        <name>pyridoxal 5'-phosphate</name>
        <dbReference type="ChEBI" id="CHEBI:597326"/>
    </cofactor>
</comment>
<evidence type="ECO:0000256" key="5">
    <source>
        <dbReference type="ARBA" id="ARBA00022679"/>
    </source>
</evidence>
<dbReference type="InterPro" id="IPR015424">
    <property type="entry name" value="PyrdxlP-dep_Trfase"/>
</dbReference>
<gene>
    <name evidence="8" type="ORF">HS961_22270</name>
</gene>
<evidence type="ECO:0000256" key="6">
    <source>
        <dbReference type="ARBA" id="ARBA00022898"/>
    </source>
</evidence>
<dbReference type="Proteomes" id="UP000515240">
    <property type="component" value="Chromosome"/>
</dbReference>
<comment type="subunit">
    <text evidence="3">Homodimer.</text>
</comment>
<evidence type="ECO:0000256" key="1">
    <source>
        <dbReference type="ARBA" id="ARBA00001933"/>
    </source>
</evidence>
<dbReference type="RefSeq" id="WP_182328385.1">
    <property type="nucleotide sequence ID" value="NZ_CP058554.1"/>
</dbReference>
<organism evidence="8 9">
    <name type="scientific">Comamonas piscis</name>
    <dbReference type="NCBI Taxonomy" id="1562974"/>
    <lineage>
        <taxon>Bacteria</taxon>
        <taxon>Pseudomonadati</taxon>
        <taxon>Pseudomonadota</taxon>
        <taxon>Betaproteobacteria</taxon>
        <taxon>Burkholderiales</taxon>
        <taxon>Comamonadaceae</taxon>
        <taxon>Comamonas</taxon>
    </lineage>
</organism>
<dbReference type="KEGG" id="cpis:HS961_22270"/>
<keyword evidence="6" id="KW-0663">Pyridoxal phosphate</keyword>
<dbReference type="InterPro" id="IPR050859">
    <property type="entry name" value="Class-I_PLP-dep_aminotransf"/>
</dbReference>
<evidence type="ECO:0000256" key="3">
    <source>
        <dbReference type="ARBA" id="ARBA00011738"/>
    </source>
</evidence>
<evidence type="ECO:0000313" key="8">
    <source>
        <dbReference type="EMBL" id="QMV75892.1"/>
    </source>
</evidence>
<dbReference type="CDD" id="cd00609">
    <property type="entry name" value="AAT_like"/>
    <property type="match status" value="1"/>
</dbReference>
<name>A0A7G5EPG7_9BURK</name>
<comment type="similarity">
    <text evidence="2">Belongs to the class-I pyridoxal-phosphate-dependent aminotransferase family.</text>
</comment>
<keyword evidence="5 8" id="KW-0808">Transferase</keyword>
<dbReference type="Pfam" id="PF00155">
    <property type="entry name" value="Aminotran_1_2"/>
    <property type="match status" value="1"/>
</dbReference>
<dbReference type="PANTHER" id="PTHR42790:SF19">
    <property type="entry name" value="KYNURENINE_ALPHA-AMINOADIPATE AMINOTRANSFERASE, MITOCHONDRIAL"/>
    <property type="match status" value="1"/>
</dbReference>
<dbReference type="GO" id="GO:0030170">
    <property type="term" value="F:pyridoxal phosphate binding"/>
    <property type="evidence" value="ECO:0007669"/>
    <property type="project" value="InterPro"/>
</dbReference>
<protein>
    <submittedName>
        <fullName evidence="8">PLP-dependent aminotransferase family protein</fullName>
    </submittedName>
</protein>
<keyword evidence="9" id="KW-1185">Reference proteome</keyword>
<evidence type="ECO:0000256" key="2">
    <source>
        <dbReference type="ARBA" id="ARBA00007441"/>
    </source>
</evidence>
<dbReference type="EMBL" id="CP058554">
    <property type="protein sequence ID" value="QMV75892.1"/>
    <property type="molecule type" value="Genomic_DNA"/>
</dbReference>
<dbReference type="GO" id="GO:1901605">
    <property type="term" value="P:alpha-amino acid metabolic process"/>
    <property type="evidence" value="ECO:0007669"/>
    <property type="project" value="TreeGrafter"/>
</dbReference>
<proteinExistence type="inferred from homology"/>
<evidence type="ECO:0000259" key="7">
    <source>
        <dbReference type="Pfam" id="PF00155"/>
    </source>
</evidence>
<feature type="domain" description="Aminotransferase class I/classII large" evidence="7">
    <location>
        <begin position="44"/>
        <end position="383"/>
    </location>
</feature>
<dbReference type="InterPro" id="IPR015421">
    <property type="entry name" value="PyrdxlP-dep_Trfase_major"/>
</dbReference>
<dbReference type="GO" id="GO:0008483">
    <property type="term" value="F:transaminase activity"/>
    <property type="evidence" value="ECO:0007669"/>
    <property type="project" value="UniProtKB-KW"/>
</dbReference>
<evidence type="ECO:0000256" key="4">
    <source>
        <dbReference type="ARBA" id="ARBA00022576"/>
    </source>
</evidence>
<dbReference type="Gene3D" id="3.40.640.10">
    <property type="entry name" value="Type I PLP-dependent aspartate aminotransferase-like (Major domain)"/>
    <property type="match status" value="1"/>
</dbReference>
<dbReference type="InterPro" id="IPR015422">
    <property type="entry name" value="PyrdxlP-dep_Trfase_small"/>
</dbReference>
<dbReference type="AlphaFoldDB" id="A0A7G5EPG7"/>
<dbReference type="InterPro" id="IPR004839">
    <property type="entry name" value="Aminotransferase_I/II_large"/>
</dbReference>
<sequence length="395" mass="42794">MTNWTLAKRAASMNPSVIREILKVTEKPGIISLAGGLPSPKTFPISAFKEAADKVLLQDGAAALQYAASEGYAPLREFVAQQLPWDVSPDQVLITTGSQQGLDLMGKILLDEGSRLLVETPTYLGALQAFSPQQPDVVGVDSDDQGVVPDDLARKAGEGARKARMVYLLPNFQNPTGRSMDEARRQAVVDQLATLGIPFLEDNPYGDLWFDEAPPAPLTARNPEGGVYLGSFSKVLAPGLRLGYVVAPKAIYAKLLQAKQAADLHTPTFNQRMVAEVVQNGFLDQHVPTIRALYKKQRDAMLAALTEHFAGLDVQWTTPTGGMFLWLRMPEGVDTVAMLPAAVERNVAYVPGSAFYASQPDHRTMRLSFVTASEAQIHIGIKALADTVRSTLAAR</sequence>
<dbReference type="SUPFAM" id="SSF53383">
    <property type="entry name" value="PLP-dependent transferases"/>
    <property type="match status" value="1"/>
</dbReference>